<dbReference type="InterPro" id="IPR005835">
    <property type="entry name" value="NTP_transferase_dom"/>
</dbReference>
<dbReference type="SUPFAM" id="SSF53448">
    <property type="entry name" value="Nucleotide-diphospho-sugar transferases"/>
    <property type="match status" value="1"/>
</dbReference>
<dbReference type="PANTHER" id="PTHR43523:SF6">
    <property type="entry name" value="GLYCOGEN BIOSYNTHESIS PROTEIN GLGD"/>
    <property type="match status" value="1"/>
</dbReference>
<protein>
    <submittedName>
        <fullName evidence="5">Glucose-1-phosphate adenylyltransferase</fullName>
    </submittedName>
</protein>
<dbReference type="PATRIC" id="fig|1395513.3.peg.2815"/>
<feature type="domain" description="Nucleotidyl transferase" evidence="3">
    <location>
        <begin position="21"/>
        <end position="158"/>
    </location>
</feature>
<dbReference type="InterPro" id="IPR011004">
    <property type="entry name" value="Trimer_LpxA-like_sf"/>
</dbReference>
<keyword evidence="6" id="KW-1185">Reference proteome</keyword>
<name>V6IV81_9BACL</name>
<dbReference type="GO" id="GO:0008878">
    <property type="term" value="F:glucose-1-phosphate adenylyltransferase activity"/>
    <property type="evidence" value="ECO:0007669"/>
    <property type="project" value="InterPro"/>
</dbReference>
<evidence type="ECO:0000313" key="5">
    <source>
        <dbReference type="EMBL" id="EST11042.1"/>
    </source>
</evidence>
<keyword evidence="2" id="KW-0320">Glycogen biosynthesis</keyword>
<sequence>MKHQNICGIINLNESINPTQPLTAHRPVAGLPFCGRYRLIDFPLSNLASAHVESIGIFMNNQYRSIYDHVRSGSDWDMDRTNGGLFFFSPEVYRTKPGMTNEDLTNYYNNLEFIEKSGADYVLVMGSRTLCNLDVRAILRHHLEQNAEITVVYKTVHRLAIDGRPMTCVVLGEDGKVRSIMPCSTCHDDQIAVNMEIYFMKCSLFAKLIRRFIAWNELYNLRDALHQAVTIVSTNGYEYTGYLKTIQSIKSYYDGNMDMLEESNLTALLGGNHRIQTKVKNEVPAFYGKNADVTDALIANGCVIKGKIVRSLLSRNVTVAKGAEVKGTILMEGCMIGEGAYLENVIMDKETRVAPGSQLIGSKEHPIVVEKKSKIHLGQ</sequence>
<dbReference type="eggNOG" id="COG0448">
    <property type="taxonomic scope" value="Bacteria"/>
</dbReference>
<evidence type="ECO:0000313" key="6">
    <source>
        <dbReference type="Proteomes" id="UP000018296"/>
    </source>
</evidence>
<dbReference type="PANTHER" id="PTHR43523">
    <property type="entry name" value="GLUCOSE-1-PHOSPHATE ADENYLYLTRANSFERASE-RELATED"/>
    <property type="match status" value="1"/>
</dbReference>
<gene>
    <name evidence="5" type="ORF">P343_13880</name>
</gene>
<comment type="caution">
    <text evidence="5">The sequence shown here is derived from an EMBL/GenBank/DDBJ whole genome shotgun (WGS) entry which is preliminary data.</text>
</comment>
<evidence type="ECO:0000259" key="4">
    <source>
        <dbReference type="Pfam" id="PF24894"/>
    </source>
</evidence>
<dbReference type="AlphaFoldDB" id="V6IV81"/>
<reference evidence="5 6" key="1">
    <citation type="journal article" date="2013" name="Genome Announc.">
        <title>Genome Sequence of Sporolactobacillus laevolacticus DSM442, an Efficient Polymer-Grade D-Lactate Producer from Agricultural Waste Cottonseed as a Nitrogen Source.</title>
        <authorList>
            <person name="Wang H."/>
            <person name="Wang L."/>
            <person name="Ju J."/>
            <person name="Yu B."/>
            <person name="Ma Y."/>
        </authorList>
    </citation>
    <scope>NUCLEOTIDE SEQUENCE [LARGE SCALE GENOMIC DNA]</scope>
    <source>
        <strain evidence="5 6">DSM 442</strain>
    </source>
</reference>
<keyword evidence="5" id="KW-0808">Transferase</keyword>
<dbReference type="GO" id="GO:0005978">
    <property type="term" value="P:glycogen biosynthetic process"/>
    <property type="evidence" value="ECO:0007669"/>
    <property type="project" value="UniProtKB-KW"/>
</dbReference>
<dbReference type="Pfam" id="PF00483">
    <property type="entry name" value="NTP_transferase"/>
    <property type="match status" value="1"/>
</dbReference>
<feature type="domain" description="Glucose-1-phosphate adenylyltransferase/Bifunctional protein GlmU-like C-terminal hexapeptide" evidence="4">
    <location>
        <begin position="288"/>
        <end position="361"/>
    </location>
</feature>
<dbReference type="Proteomes" id="UP000018296">
    <property type="component" value="Unassembled WGS sequence"/>
</dbReference>
<comment type="similarity">
    <text evidence="1">Belongs to the bacterial/plant glucose-1-phosphate adenylyltransferase family.</text>
</comment>
<dbReference type="EMBL" id="AWTC01000014">
    <property type="protein sequence ID" value="EST11042.1"/>
    <property type="molecule type" value="Genomic_DNA"/>
</dbReference>
<dbReference type="InterPro" id="IPR029044">
    <property type="entry name" value="Nucleotide-diphossugar_trans"/>
</dbReference>
<dbReference type="Gene3D" id="3.90.550.10">
    <property type="entry name" value="Spore Coat Polysaccharide Biosynthesis Protein SpsA, Chain A"/>
    <property type="match status" value="1"/>
</dbReference>
<organism evidence="5 6">
    <name type="scientific">Sporolactobacillus laevolacticus DSM 442</name>
    <dbReference type="NCBI Taxonomy" id="1395513"/>
    <lineage>
        <taxon>Bacteria</taxon>
        <taxon>Bacillati</taxon>
        <taxon>Bacillota</taxon>
        <taxon>Bacilli</taxon>
        <taxon>Bacillales</taxon>
        <taxon>Sporolactobacillaceae</taxon>
        <taxon>Sporolactobacillus</taxon>
    </lineage>
</organism>
<evidence type="ECO:0000256" key="1">
    <source>
        <dbReference type="ARBA" id="ARBA00010443"/>
    </source>
</evidence>
<dbReference type="Gene3D" id="2.160.10.10">
    <property type="entry name" value="Hexapeptide repeat proteins"/>
    <property type="match status" value="1"/>
</dbReference>
<dbReference type="SUPFAM" id="SSF51161">
    <property type="entry name" value="Trimeric LpxA-like enzymes"/>
    <property type="match status" value="1"/>
</dbReference>
<evidence type="ECO:0000256" key="2">
    <source>
        <dbReference type="ARBA" id="ARBA00023056"/>
    </source>
</evidence>
<dbReference type="NCBIfam" id="TIGR02092">
    <property type="entry name" value="glgD"/>
    <property type="match status" value="1"/>
</dbReference>
<dbReference type="CDD" id="cd02508">
    <property type="entry name" value="ADP_Glucose_PP"/>
    <property type="match status" value="1"/>
</dbReference>
<proteinExistence type="inferred from homology"/>
<keyword evidence="5" id="KW-0548">Nucleotidyltransferase</keyword>
<dbReference type="CDD" id="cd04651">
    <property type="entry name" value="LbH_G1P_AT_C"/>
    <property type="match status" value="1"/>
</dbReference>
<evidence type="ECO:0000259" key="3">
    <source>
        <dbReference type="Pfam" id="PF00483"/>
    </source>
</evidence>
<dbReference type="InterPro" id="IPR056818">
    <property type="entry name" value="GlmU/GlgC-like_hexapep"/>
</dbReference>
<dbReference type="InterPro" id="IPR011831">
    <property type="entry name" value="ADP-Glc_PPase"/>
</dbReference>
<dbReference type="InterPro" id="IPR011832">
    <property type="entry name" value="GlgDAde_trans"/>
</dbReference>
<dbReference type="Pfam" id="PF24894">
    <property type="entry name" value="Hexapep_GlmU"/>
    <property type="match status" value="1"/>
</dbReference>
<dbReference type="RefSeq" id="WP_023511007.1">
    <property type="nucleotide sequence ID" value="NZ_AWTC01000014.1"/>
</dbReference>
<accession>V6IV81</accession>
<dbReference type="STRING" id="1395513.P343_13880"/>